<name>A0AAD4JG88_PERFH</name>
<evidence type="ECO:0000313" key="2">
    <source>
        <dbReference type="Proteomes" id="UP001190926"/>
    </source>
</evidence>
<evidence type="ECO:0000313" key="1">
    <source>
        <dbReference type="EMBL" id="KAH6833278.1"/>
    </source>
</evidence>
<sequence>MKERAIEIGIPKEEVVVESYNAREVEEGMAATEGQVAMNVVLGGGGEIEMGEDRFQGRVIVDERVMSLPEDL</sequence>
<proteinExistence type="predicted"/>
<dbReference type="EMBL" id="SDAM02000059">
    <property type="protein sequence ID" value="KAH6833278.1"/>
    <property type="molecule type" value="Genomic_DNA"/>
</dbReference>
<comment type="caution">
    <text evidence="1">The sequence shown here is derived from an EMBL/GenBank/DDBJ whole genome shotgun (WGS) entry which is preliminary data.</text>
</comment>
<protein>
    <submittedName>
        <fullName evidence="1">Uncharacterized protein</fullName>
    </submittedName>
</protein>
<reference evidence="1 2" key="1">
    <citation type="journal article" date="2021" name="Nat. Commun.">
        <title>Incipient diploidization of the medicinal plant Perilla within 10,000 years.</title>
        <authorList>
            <person name="Zhang Y."/>
            <person name="Shen Q."/>
            <person name="Leng L."/>
            <person name="Zhang D."/>
            <person name="Chen S."/>
            <person name="Shi Y."/>
            <person name="Ning Z."/>
            <person name="Chen S."/>
        </authorList>
    </citation>
    <scope>NUCLEOTIDE SEQUENCE [LARGE SCALE GENOMIC DNA]</scope>
    <source>
        <strain evidence="2">cv. PC099</strain>
    </source>
</reference>
<accession>A0AAD4JG88</accession>
<organism evidence="1 2">
    <name type="scientific">Perilla frutescens var. hirtella</name>
    <name type="common">Perilla citriodora</name>
    <name type="synonym">Perilla setoyensis</name>
    <dbReference type="NCBI Taxonomy" id="608512"/>
    <lineage>
        <taxon>Eukaryota</taxon>
        <taxon>Viridiplantae</taxon>
        <taxon>Streptophyta</taxon>
        <taxon>Embryophyta</taxon>
        <taxon>Tracheophyta</taxon>
        <taxon>Spermatophyta</taxon>
        <taxon>Magnoliopsida</taxon>
        <taxon>eudicotyledons</taxon>
        <taxon>Gunneridae</taxon>
        <taxon>Pentapetalae</taxon>
        <taxon>asterids</taxon>
        <taxon>lamiids</taxon>
        <taxon>Lamiales</taxon>
        <taxon>Lamiaceae</taxon>
        <taxon>Nepetoideae</taxon>
        <taxon>Elsholtzieae</taxon>
        <taxon>Perilla</taxon>
    </lineage>
</organism>
<keyword evidence="2" id="KW-1185">Reference proteome</keyword>
<gene>
    <name evidence="1" type="ORF">C2S53_020445</name>
</gene>
<dbReference type="Proteomes" id="UP001190926">
    <property type="component" value="Unassembled WGS sequence"/>
</dbReference>
<dbReference type="AlphaFoldDB" id="A0AAD4JG88"/>